<keyword evidence="3" id="KW-1185">Reference proteome</keyword>
<reference evidence="2" key="1">
    <citation type="submission" date="2022-10" db="EMBL/GenBank/DDBJ databases">
        <title>Cytochrome P450 Catalyzes Benzene Ring Formation in the Biosynthesis of Trialkyl-Substituted Aromatic Polyketides.</title>
        <authorList>
            <person name="Zhao E."/>
            <person name="Ge H."/>
        </authorList>
    </citation>
    <scope>NUCLEOTIDE SEQUENCE</scope>
    <source>
        <strain evidence="2">NA0869</strain>
    </source>
</reference>
<dbReference type="EMBL" id="CP107567">
    <property type="protein sequence ID" value="UYQ62705.1"/>
    <property type="molecule type" value="Genomic_DNA"/>
</dbReference>
<protein>
    <submittedName>
        <fullName evidence="2">Uncharacterized protein</fullName>
    </submittedName>
</protein>
<dbReference type="Proteomes" id="UP001163878">
    <property type="component" value="Chromosome"/>
</dbReference>
<proteinExistence type="predicted"/>
<feature type="signal peptide" evidence="1">
    <location>
        <begin position="1"/>
        <end position="30"/>
    </location>
</feature>
<name>A0ABY6I6T5_STRPE</name>
<dbReference type="RefSeq" id="WP_264244446.1">
    <property type="nucleotide sequence ID" value="NZ_CP107567.1"/>
</dbReference>
<organism evidence="2 3">
    <name type="scientific">Streptomyces peucetius</name>
    <dbReference type="NCBI Taxonomy" id="1950"/>
    <lineage>
        <taxon>Bacteria</taxon>
        <taxon>Bacillati</taxon>
        <taxon>Actinomycetota</taxon>
        <taxon>Actinomycetes</taxon>
        <taxon>Kitasatosporales</taxon>
        <taxon>Streptomycetaceae</taxon>
        <taxon>Streptomyces</taxon>
    </lineage>
</organism>
<gene>
    <name evidence="2" type="ORF">OGH68_15260</name>
</gene>
<evidence type="ECO:0000313" key="3">
    <source>
        <dbReference type="Proteomes" id="UP001163878"/>
    </source>
</evidence>
<sequence length="215" mass="23322">MWHEKSRSLRWIASGLALLMSVTVMEGAAAASPRDLPVKADKPVRPTVTAAADIASAKVAARLSGKRVEALSERTETSTTWVNKDGSLTTELTAGPVRFRDGVSGDWRDVDLDLVASDGSVEPKAHPRGLRLSGKAGIPAASLKAAQAAKATDLVTLGEGDEQITLQWKGGCPHRSWRVRAPSTSTPSRVRMWWSRRPGRPYGRDGIRPFRQHRP</sequence>
<accession>A0ABY6I6T5</accession>
<feature type="chain" id="PRO_5046368772" evidence="1">
    <location>
        <begin position="31"/>
        <end position="215"/>
    </location>
</feature>
<keyword evidence="1" id="KW-0732">Signal</keyword>
<evidence type="ECO:0000313" key="2">
    <source>
        <dbReference type="EMBL" id="UYQ62705.1"/>
    </source>
</evidence>
<evidence type="ECO:0000256" key="1">
    <source>
        <dbReference type="SAM" id="SignalP"/>
    </source>
</evidence>